<accession>T0RKR7</accession>
<evidence type="ECO:0000256" key="1">
    <source>
        <dbReference type="SAM" id="MobiDB-lite"/>
    </source>
</evidence>
<sequence length="225" mass="24433">MDQVRLGNLRPTMSVNCPLWLRHLAEPCLSFDPTQRPSAQMLVTSLQKLLGRSEEALAPEPETEPSTRKTRSTAVAYISTPENLQGSDKLRSRTSSTLSSDSTTSSVTPGTSTGSTTYSSWSNSMLVSTRVVCQLCRASNSLLESHCEACAGSLAPVASKLKVLLKRLAVAKKNGFEIDTGLVCVCCETHHSMTVTICDECDDELPDDQEKLRILLLRIEQAANA</sequence>
<dbReference type="Proteomes" id="UP000030762">
    <property type="component" value="Unassembled WGS sequence"/>
</dbReference>
<protein>
    <recommendedName>
        <fullName evidence="4">Serine-threonine/tyrosine-protein kinase catalytic domain-containing protein</fullName>
    </recommendedName>
</protein>
<reference evidence="2 3" key="1">
    <citation type="submission" date="2012-04" db="EMBL/GenBank/DDBJ databases">
        <title>The Genome Sequence of Saprolegnia declina VS20.</title>
        <authorList>
            <consortium name="The Broad Institute Genome Sequencing Platform"/>
            <person name="Russ C."/>
            <person name="Nusbaum C."/>
            <person name="Tyler B."/>
            <person name="van West P."/>
            <person name="Dieguez-Uribeondo J."/>
            <person name="de Bruijn I."/>
            <person name="Tripathy S."/>
            <person name="Jiang R."/>
            <person name="Young S.K."/>
            <person name="Zeng Q."/>
            <person name="Gargeya S."/>
            <person name="Fitzgerald M."/>
            <person name="Haas B."/>
            <person name="Abouelleil A."/>
            <person name="Alvarado L."/>
            <person name="Arachchi H.M."/>
            <person name="Berlin A."/>
            <person name="Chapman S.B."/>
            <person name="Goldberg J."/>
            <person name="Griggs A."/>
            <person name="Gujja S."/>
            <person name="Hansen M."/>
            <person name="Howarth C."/>
            <person name="Imamovic A."/>
            <person name="Larimer J."/>
            <person name="McCowen C."/>
            <person name="Montmayeur A."/>
            <person name="Murphy C."/>
            <person name="Neiman D."/>
            <person name="Pearson M."/>
            <person name="Priest M."/>
            <person name="Roberts A."/>
            <person name="Saif S."/>
            <person name="Shea T."/>
            <person name="Sisk P."/>
            <person name="Sykes S."/>
            <person name="Wortman J."/>
            <person name="Nusbaum C."/>
            <person name="Birren B."/>
        </authorList>
    </citation>
    <scope>NUCLEOTIDE SEQUENCE [LARGE SCALE GENOMIC DNA]</scope>
    <source>
        <strain evidence="2 3">VS20</strain>
    </source>
</reference>
<dbReference type="AlphaFoldDB" id="T0RKR7"/>
<dbReference type="InParanoid" id="T0RKR7"/>
<feature type="region of interest" description="Disordered" evidence="1">
    <location>
        <begin position="84"/>
        <end position="118"/>
    </location>
</feature>
<dbReference type="VEuPathDB" id="FungiDB:SDRG_11785"/>
<dbReference type="GeneID" id="19952512"/>
<dbReference type="EMBL" id="JH767175">
    <property type="protein sequence ID" value="EQC30467.1"/>
    <property type="molecule type" value="Genomic_DNA"/>
</dbReference>
<dbReference type="InterPro" id="IPR011009">
    <property type="entry name" value="Kinase-like_dom_sf"/>
</dbReference>
<name>T0RKR7_SAPDV</name>
<keyword evidence="3" id="KW-1185">Reference proteome</keyword>
<dbReference type="Gene3D" id="1.10.510.10">
    <property type="entry name" value="Transferase(Phosphotransferase) domain 1"/>
    <property type="match status" value="1"/>
</dbReference>
<evidence type="ECO:0000313" key="2">
    <source>
        <dbReference type="EMBL" id="EQC30467.1"/>
    </source>
</evidence>
<evidence type="ECO:0008006" key="4">
    <source>
        <dbReference type="Google" id="ProtNLM"/>
    </source>
</evidence>
<feature type="compositionally biased region" description="Low complexity" evidence="1">
    <location>
        <begin position="93"/>
        <end position="118"/>
    </location>
</feature>
<dbReference type="OrthoDB" id="10657534at2759"/>
<dbReference type="RefSeq" id="XP_008616060.1">
    <property type="nucleotide sequence ID" value="XM_008617838.1"/>
</dbReference>
<gene>
    <name evidence="2" type="ORF">SDRG_11785</name>
</gene>
<dbReference type="SUPFAM" id="SSF56112">
    <property type="entry name" value="Protein kinase-like (PK-like)"/>
    <property type="match status" value="1"/>
</dbReference>
<proteinExistence type="predicted"/>
<organism evidence="2 3">
    <name type="scientific">Saprolegnia diclina (strain VS20)</name>
    <dbReference type="NCBI Taxonomy" id="1156394"/>
    <lineage>
        <taxon>Eukaryota</taxon>
        <taxon>Sar</taxon>
        <taxon>Stramenopiles</taxon>
        <taxon>Oomycota</taxon>
        <taxon>Saprolegniomycetes</taxon>
        <taxon>Saprolegniales</taxon>
        <taxon>Saprolegniaceae</taxon>
        <taxon>Saprolegnia</taxon>
    </lineage>
</organism>
<feature type="region of interest" description="Disordered" evidence="1">
    <location>
        <begin position="52"/>
        <end position="72"/>
    </location>
</feature>
<evidence type="ECO:0000313" key="3">
    <source>
        <dbReference type="Proteomes" id="UP000030762"/>
    </source>
</evidence>